<dbReference type="SUPFAM" id="SSF53067">
    <property type="entry name" value="Actin-like ATPase domain"/>
    <property type="match status" value="1"/>
</dbReference>
<dbReference type="InterPro" id="IPR057363">
    <property type="entry name" value="Volactin"/>
</dbReference>
<dbReference type="OrthoDB" id="220545at2157"/>
<evidence type="ECO:0000313" key="6">
    <source>
        <dbReference type="Proteomes" id="UP000011645"/>
    </source>
</evidence>
<keyword evidence="2" id="KW-1133">Transmembrane helix</keyword>
<dbReference type="Proteomes" id="UP000000390">
    <property type="component" value="Chromosome"/>
</dbReference>
<dbReference type="Pfam" id="PF25216">
    <property type="entry name" value="Volactin"/>
    <property type="match status" value="1"/>
</dbReference>
<reference evidence="3 5" key="1">
    <citation type="journal article" date="2010" name="J. Bacteriol.">
        <title>Complete genome sequence of Halalkalicoccus jeotgali B3(T), an extremely halophilic archaeon.</title>
        <authorList>
            <person name="Roh S.W."/>
            <person name="Nam Y.D."/>
            <person name="Nam S.H."/>
            <person name="Choi S.H."/>
            <person name="Park H.S."/>
            <person name="Bae J.W."/>
        </authorList>
    </citation>
    <scope>NUCLEOTIDE SEQUENCE [LARGE SCALE GENOMIC DNA]</scope>
    <source>
        <strain evidence="3">B3</strain>
        <strain evidence="5">DSM 18796 / CECT 7217 / JCM 14584 / KCTC 4019 / B3</strain>
    </source>
</reference>
<keyword evidence="2" id="KW-0812">Transmembrane</keyword>
<organism evidence="3 5">
    <name type="scientific">Halalkalicoccus jeotgali (strain DSM 18796 / CECT 7217 / JCM 14584 / KCTC 4019 / B3)</name>
    <dbReference type="NCBI Taxonomy" id="795797"/>
    <lineage>
        <taxon>Archaea</taxon>
        <taxon>Methanobacteriati</taxon>
        <taxon>Methanobacteriota</taxon>
        <taxon>Stenosarchaea group</taxon>
        <taxon>Halobacteria</taxon>
        <taxon>Halobacteriales</taxon>
        <taxon>Halococcaceae</taxon>
        <taxon>Halalkalicoccus</taxon>
    </lineage>
</organism>
<gene>
    <name evidence="3" type="ordered locus">HacjB3_09870</name>
    <name evidence="4" type="ORF">C497_12806</name>
</gene>
<evidence type="ECO:0000313" key="4">
    <source>
        <dbReference type="EMBL" id="ELY35430.1"/>
    </source>
</evidence>
<accession>D8J3Q0</accession>
<evidence type="ECO:0000256" key="1">
    <source>
        <dbReference type="SAM" id="MobiDB-lite"/>
    </source>
</evidence>
<evidence type="ECO:0000256" key="2">
    <source>
        <dbReference type="SAM" id="Phobius"/>
    </source>
</evidence>
<protein>
    <submittedName>
        <fullName evidence="3">Uncharacterized protein</fullName>
    </submittedName>
</protein>
<name>D8J3Q0_HALJB</name>
<feature type="compositionally biased region" description="Basic and acidic residues" evidence="1">
    <location>
        <begin position="119"/>
        <end position="128"/>
    </location>
</feature>
<dbReference type="KEGG" id="hje:HacjB3_09870"/>
<dbReference type="STRING" id="795797.HacjB3_09870"/>
<dbReference type="PATRIC" id="fig|795797.18.peg.1965"/>
<evidence type="ECO:0000313" key="5">
    <source>
        <dbReference type="Proteomes" id="UP000000390"/>
    </source>
</evidence>
<evidence type="ECO:0000313" key="3">
    <source>
        <dbReference type="EMBL" id="ADJ15357.1"/>
    </source>
</evidence>
<feature type="compositionally biased region" description="Acidic residues" evidence="1">
    <location>
        <begin position="136"/>
        <end position="146"/>
    </location>
</feature>
<feature type="region of interest" description="Disordered" evidence="1">
    <location>
        <begin position="118"/>
        <end position="146"/>
    </location>
</feature>
<keyword evidence="6" id="KW-1185">Reference proteome</keyword>
<reference evidence="4 6" key="2">
    <citation type="journal article" date="2014" name="PLoS Genet.">
        <title>Phylogenetically driven sequencing of extremely halophilic archaea reveals strategies for static and dynamic osmo-response.</title>
        <authorList>
            <person name="Becker E.A."/>
            <person name="Seitzer P.M."/>
            <person name="Tritt A."/>
            <person name="Larsen D."/>
            <person name="Krusor M."/>
            <person name="Yao A.I."/>
            <person name="Wu D."/>
            <person name="Madern D."/>
            <person name="Eisen J.A."/>
            <person name="Darling A.E."/>
            <person name="Facciotti M.T."/>
        </authorList>
    </citation>
    <scope>NUCLEOTIDE SEQUENCE [LARGE SCALE GENOMIC DNA]</scope>
    <source>
        <strain evidence="4">B3</strain>
        <strain evidence="6">DSM 18796 / CECT 7217 / JCM 14584 / KCTC 4019 / B3</strain>
    </source>
</reference>
<dbReference type="EMBL" id="CP002062">
    <property type="protein sequence ID" value="ADJ15357.1"/>
    <property type="molecule type" value="Genomic_DNA"/>
</dbReference>
<dbReference type="eggNOG" id="arCOG06187">
    <property type="taxonomic scope" value="Archaea"/>
</dbReference>
<feature type="transmembrane region" description="Helical" evidence="2">
    <location>
        <begin position="27"/>
        <end position="44"/>
    </location>
</feature>
<dbReference type="InterPro" id="IPR043129">
    <property type="entry name" value="ATPase_NBD"/>
</dbReference>
<dbReference type="AlphaFoldDB" id="D8J3Q0"/>
<proteinExistence type="predicted"/>
<sequence length="146" mass="15879">MVTDSRVSVLIEWYERYIGEPDAQTDIYTGFGLFFGGIALAIYYQNLLDYVIENISREVNEGDIEEGLDVPVVVTGGTSRPRGFENHLLSASIPFSISGVQRASEPLYSVARGALVAARSDEQERAPSEETAAADGGDEIEAEAEE</sequence>
<dbReference type="Proteomes" id="UP000011645">
    <property type="component" value="Unassembled WGS sequence"/>
</dbReference>
<dbReference type="HOGENOM" id="CLU_1773103_0_0_2"/>
<keyword evidence="2" id="KW-0472">Membrane</keyword>
<dbReference type="EMBL" id="AOHV01000033">
    <property type="protein sequence ID" value="ELY35430.1"/>
    <property type="molecule type" value="Genomic_DNA"/>
</dbReference>